<evidence type="ECO:0000256" key="1">
    <source>
        <dbReference type="SAM" id="MobiDB-lite"/>
    </source>
</evidence>
<protein>
    <recommendedName>
        <fullName evidence="5">Pheromone-regulated membrane protein 6</fullName>
    </recommendedName>
</protein>
<sequence length="736" mass="81230">MPCCGDREKLGDLKLEQTWDYINLDDFKSSSCFTGFSYFLVWVFLGVSIAVYGVDTFTAVNLLVFNKWSSQIQPKIPFSISRWIFAGCIIASFVLLAYRWIRAVRVMRTGSVAESYLDPLAVRVQSIRIGKSKGYRRFLVFAELTKSKKGADYVALFTYFSFESWLRVIFADGPRQVINAITLYSVMELDLIPTGSNAAPAGTSSVAQFFINVEALAEKNYQQAVILFGMLFTLIIWVIAALSLISSVILYLIFLWHHIPTMDGSLKRYCRRKINTRLERIVRKKTAAALAKGGLQLKDRAPTMPMAEGEELKPVKVAPTLPSVAEYSEDKKPVVTVTPLSRQPTQSTLPPYSSEPEPFEEESYRQPRLPDLDDDGSWLTKTNTQNSAYEESASLTAGAAPMGYSPLDTHYGRPNLPPVPPVPPVPSYGPDQGRPYTPSMNRPPIGPGRQGPTGPIPMEGFGRRPFGPAYSQTPPPPMMGRQTPGFPRGGPSDRSYSPAARMPYDRLYSPAINPAFDQQPPPQSNMYDMRSNSPANYLPPGRSLTSPSPNFLPCAADPVNRSNTPGDRIASPRPPNQGGYVAFNPFSSSMNTNSNTDARSESPIPSNPELTIRPPTTEPYPDSSFQPRYSIGSYSSASSQSIIRHPTTELSHNPNTQAYPPLASDLDPIIRPATAEPAHTSTFQSYPPIVRAATTSPSNGYRRHELPSESHLSHTAAEEDDDDEEYDPLSYYGSAA</sequence>
<feature type="compositionally biased region" description="Polar residues" evidence="1">
    <location>
        <begin position="648"/>
        <end position="658"/>
    </location>
</feature>
<dbReference type="PANTHER" id="PTHR36424:SF1">
    <property type="entry name" value="LOW AFFINITY K(+) TRANSPORTER 1-RELATED"/>
    <property type="match status" value="1"/>
</dbReference>
<keyword evidence="2" id="KW-0472">Membrane</keyword>
<feature type="compositionally biased region" description="Low complexity" evidence="1">
    <location>
        <begin position="630"/>
        <end position="643"/>
    </location>
</feature>
<feature type="transmembrane region" description="Helical" evidence="2">
    <location>
        <begin position="225"/>
        <end position="256"/>
    </location>
</feature>
<dbReference type="Proteomes" id="UP000214365">
    <property type="component" value="Unassembled WGS sequence"/>
</dbReference>
<dbReference type="STRING" id="1441469.A0A1Q5Q8I7"/>
<feature type="compositionally biased region" description="Polar residues" evidence="1">
    <location>
        <begin position="524"/>
        <end position="535"/>
    </location>
</feature>
<gene>
    <name evidence="3" type="ORF">UA08_08516</name>
</gene>
<dbReference type="GO" id="GO:0005886">
    <property type="term" value="C:plasma membrane"/>
    <property type="evidence" value="ECO:0007669"/>
    <property type="project" value="InterPro"/>
</dbReference>
<proteinExistence type="predicted"/>
<feature type="compositionally biased region" description="Basic and acidic residues" evidence="1">
    <location>
        <begin position="362"/>
        <end position="371"/>
    </location>
</feature>
<evidence type="ECO:0000256" key="2">
    <source>
        <dbReference type="SAM" id="Phobius"/>
    </source>
</evidence>
<evidence type="ECO:0000313" key="3">
    <source>
        <dbReference type="EMBL" id="OKL56362.1"/>
    </source>
</evidence>
<dbReference type="GeneID" id="31008272"/>
<feature type="compositionally biased region" description="Pro residues" evidence="1">
    <location>
        <begin position="415"/>
        <end position="427"/>
    </location>
</feature>
<feature type="compositionally biased region" description="Polar residues" evidence="1">
    <location>
        <begin position="379"/>
        <end position="395"/>
    </location>
</feature>
<dbReference type="GO" id="GO:0015079">
    <property type="term" value="F:potassium ion transmembrane transporter activity"/>
    <property type="evidence" value="ECO:0007669"/>
    <property type="project" value="InterPro"/>
</dbReference>
<dbReference type="RefSeq" id="XP_020116483.1">
    <property type="nucleotide sequence ID" value="XM_020263413.1"/>
</dbReference>
<comment type="caution">
    <text evidence="3">The sequence shown here is derived from an EMBL/GenBank/DDBJ whole genome shotgun (WGS) entry which is preliminary data.</text>
</comment>
<dbReference type="InterPro" id="IPR031606">
    <property type="entry name" value="Kch1/2"/>
</dbReference>
<feature type="compositionally biased region" description="Polar residues" evidence="1">
    <location>
        <begin position="585"/>
        <end position="597"/>
    </location>
</feature>
<accession>A0A1Q5Q8I7</accession>
<keyword evidence="2" id="KW-1133">Transmembrane helix</keyword>
<dbReference type="EMBL" id="LFMY01000015">
    <property type="protein sequence ID" value="OKL56362.1"/>
    <property type="molecule type" value="Genomic_DNA"/>
</dbReference>
<evidence type="ECO:0000313" key="4">
    <source>
        <dbReference type="Proteomes" id="UP000214365"/>
    </source>
</evidence>
<feature type="compositionally biased region" description="Basic and acidic residues" evidence="1">
    <location>
        <begin position="702"/>
        <end position="712"/>
    </location>
</feature>
<dbReference type="Pfam" id="PF16944">
    <property type="entry name" value="KCH"/>
    <property type="match status" value="1"/>
</dbReference>
<keyword evidence="4" id="KW-1185">Reference proteome</keyword>
<dbReference type="AlphaFoldDB" id="A0A1Q5Q8I7"/>
<reference evidence="3 4" key="1">
    <citation type="submission" date="2015-06" db="EMBL/GenBank/DDBJ databases">
        <title>Talaromyces atroroseus IBT 11181 draft genome.</title>
        <authorList>
            <person name="Rasmussen K.B."/>
            <person name="Rasmussen S."/>
            <person name="Petersen B."/>
            <person name="Sicheritz-Ponten T."/>
            <person name="Mortensen U.H."/>
            <person name="Thrane U."/>
        </authorList>
    </citation>
    <scope>NUCLEOTIDE SEQUENCE [LARGE SCALE GENOMIC DNA]</scope>
    <source>
        <strain evidence="3 4">IBT 11181</strain>
    </source>
</reference>
<feature type="compositionally biased region" description="Polar residues" evidence="1">
    <location>
        <begin position="338"/>
        <end position="349"/>
    </location>
</feature>
<feature type="compositionally biased region" description="Acidic residues" evidence="1">
    <location>
        <begin position="718"/>
        <end position="727"/>
    </location>
</feature>
<feature type="transmembrane region" description="Helical" evidence="2">
    <location>
        <begin position="38"/>
        <end position="60"/>
    </location>
</feature>
<keyword evidence="2" id="KW-0812">Transmembrane</keyword>
<dbReference type="OrthoDB" id="2128042at2759"/>
<name>A0A1Q5Q8I7_TALAT</name>
<organism evidence="3 4">
    <name type="scientific">Talaromyces atroroseus</name>
    <dbReference type="NCBI Taxonomy" id="1441469"/>
    <lineage>
        <taxon>Eukaryota</taxon>
        <taxon>Fungi</taxon>
        <taxon>Dikarya</taxon>
        <taxon>Ascomycota</taxon>
        <taxon>Pezizomycotina</taxon>
        <taxon>Eurotiomycetes</taxon>
        <taxon>Eurotiomycetidae</taxon>
        <taxon>Eurotiales</taxon>
        <taxon>Trichocomaceae</taxon>
        <taxon>Talaromyces</taxon>
        <taxon>Talaromyces sect. Trachyspermi</taxon>
    </lineage>
</organism>
<feature type="region of interest" description="Disordered" evidence="1">
    <location>
        <begin position="332"/>
        <end position="736"/>
    </location>
</feature>
<evidence type="ECO:0008006" key="5">
    <source>
        <dbReference type="Google" id="ProtNLM"/>
    </source>
</evidence>
<dbReference type="PANTHER" id="PTHR36424">
    <property type="entry name" value="PHEROMONE-REGULATED MEMBRANE PROTEIN 6"/>
    <property type="match status" value="1"/>
</dbReference>
<feature type="transmembrane region" description="Helical" evidence="2">
    <location>
        <begin position="80"/>
        <end position="101"/>
    </location>
</feature>